<evidence type="ECO:0000313" key="5">
    <source>
        <dbReference type="Proteomes" id="UP000309038"/>
    </source>
</evidence>
<dbReference type="PANTHER" id="PTHR40465">
    <property type="entry name" value="CHROMOSOME 1, WHOLE GENOME SHOTGUN SEQUENCE"/>
    <property type="match status" value="1"/>
</dbReference>
<feature type="transmembrane region" description="Helical" evidence="2">
    <location>
        <begin position="15"/>
        <end position="34"/>
    </location>
</feature>
<protein>
    <recommendedName>
        <fullName evidence="3">DUF6534 domain-containing protein</fullName>
    </recommendedName>
</protein>
<evidence type="ECO:0000256" key="1">
    <source>
        <dbReference type="SAM" id="MobiDB-lite"/>
    </source>
</evidence>
<comment type="caution">
    <text evidence="4">The sequence shown here is derived from an EMBL/GenBank/DDBJ whole genome shotgun (WGS) entry which is preliminary data.</text>
</comment>
<sequence length="301" mass="33985">MQVYLYYRVYTKDALYMKTMVSMIWLLDILHTIMTSAANWTYLVVYFGNASGADHITCTFIVHGFFAHRIHTVSKGNMYITGPLGLLATFRLVIALVTTAEMIRTGFFHIFVGKFAWVFTMGLASSAALDVIIAGGLCYYLRRSKSGMHSMDQVIDVLVLYTVETGLVTCLTTILSLVCWLTMSHNLIYLGLHFTISKLYANSFLATLNSRKSLRAKSQASSDRDRDGHPMPVLFPNSHSRRRFSMSRREVDVLATRTVEISVEKTIHREIDGETIEVPLDGEHSNGDDDRSSDKRSVRDL</sequence>
<keyword evidence="2" id="KW-1133">Transmembrane helix</keyword>
<name>A0A4S4KE85_9APHY</name>
<feature type="transmembrane region" description="Helical" evidence="2">
    <location>
        <begin position="117"/>
        <end position="142"/>
    </location>
</feature>
<accession>A0A4S4KE85</accession>
<dbReference type="AlphaFoldDB" id="A0A4S4KE85"/>
<feature type="transmembrane region" description="Helical" evidence="2">
    <location>
        <begin position="40"/>
        <end position="66"/>
    </location>
</feature>
<feature type="compositionally biased region" description="Basic and acidic residues" evidence="1">
    <location>
        <begin position="281"/>
        <end position="301"/>
    </location>
</feature>
<proteinExistence type="predicted"/>
<dbReference type="PANTHER" id="PTHR40465:SF1">
    <property type="entry name" value="DUF6534 DOMAIN-CONTAINING PROTEIN"/>
    <property type="match status" value="1"/>
</dbReference>
<evidence type="ECO:0000256" key="2">
    <source>
        <dbReference type="SAM" id="Phobius"/>
    </source>
</evidence>
<feature type="transmembrane region" description="Helical" evidence="2">
    <location>
        <begin position="154"/>
        <end position="181"/>
    </location>
</feature>
<keyword evidence="2" id="KW-0472">Membrane</keyword>
<keyword evidence="2" id="KW-0812">Transmembrane</keyword>
<organism evidence="4 5">
    <name type="scientific">Hermanssonia centrifuga</name>
    <dbReference type="NCBI Taxonomy" id="98765"/>
    <lineage>
        <taxon>Eukaryota</taxon>
        <taxon>Fungi</taxon>
        <taxon>Dikarya</taxon>
        <taxon>Basidiomycota</taxon>
        <taxon>Agaricomycotina</taxon>
        <taxon>Agaricomycetes</taxon>
        <taxon>Polyporales</taxon>
        <taxon>Meruliaceae</taxon>
        <taxon>Hermanssonia</taxon>
    </lineage>
</organism>
<dbReference type="InterPro" id="IPR045339">
    <property type="entry name" value="DUF6534"/>
</dbReference>
<evidence type="ECO:0000259" key="3">
    <source>
        <dbReference type="Pfam" id="PF20152"/>
    </source>
</evidence>
<evidence type="ECO:0000313" key="4">
    <source>
        <dbReference type="EMBL" id="THG96425.1"/>
    </source>
</evidence>
<gene>
    <name evidence="4" type="ORF">EW026_g5405</name>
</gene>
<dbReference type="Proteomes" id="UP000309038">
    <property type="component" value="Unassembled WGS sequence"/>
</dbReference>
<dbReference type="EMBL" id="SGPJ01000236">
    <property type="protein sequence ID" value="THG96425.1"/>
    <property type="molecule type" value="Genomic_DNA"/>
</dbReference>
<feature type="transmembrane region" description="Helical" evidence="2">
    <location>
        <begin position="78"/>
        <end position="97"/>
    </location>
</feature>
<dbReference type="Pfam" id="PF20152">
    <property type="entry name" value="DUF6534"/>
    <property type="match status" value="1"/>
</dbReference>
<feature type="region of interest" description="Disordered" evidence="1">
    <location>
        <begin position="216"/>
        <end position="238"/>
    </location>
</feature>
<keyword evidence="5" id="KW-1185">Reference proteome</keyword>
<reference evidence="4 5" key="1">
    <citation type="submission" date="2019-02" db="EMBL/GenBank/DDBJ databases">
        <title>Genome sequencing of the rare red list fungi Phlebia centrifuga.</title>
        <authorList>
            <person name="Buettner E."/>
            <person name="Kellner H."/>
        </authorList>
    </citation>
    <scope>NUCLEOTIDE SEQUENCE [LARGE SCALE GENOMIC DNA]</scope>
    <source>
        <strain evidence="4 5">DSM 108282</strain>
    </source>
</reference>
<feature type="region of interest" description="Disordered" evidence="1">
    <location>
        <begin position="274"/>
        <end position="301"/>
    </location>
</feature>
<feature type="domain" description="DUF6534" evidence="3">
    <location>
        <begin position="126"/>
        <end position="213"/>
    </location>
</feature>
<feature type="transmembrane region" description="Helical" evidence="2">
    <location>
        <begin position="187"/>
        <end position="208"/>
    </location>
</feature>